<accession>A0A411YFB7</accession>
<dbReference type="GO" id="GO:0008236">
    <property type="term" value="F:serine-type peptidase activity"/>
    <property type="evidence" value="ECO:0007669"/>
    <property type="project" value="InterPro"/>
</dbReference>
<comment type="similarity">
    <text evidence="1">Belongs to the AB hydrolase superfamily. FUS2 hydrolase family.</text>
</comment>
<gene>
    <name evidence="3" type="ORF">ER308_10105</name>
</gene>
<protein>
    <submittedName>
        <fullName evidence="3">Alpha/beta fold hydrolase</fullName>
    </submittedName>
</protein>
<proteinExistence type="inferred from homology"/>
<evidence type="ECO:0000259" key="2">
    <source>
        <dbReference type="Pfam" id="PF12697"/>
    </source>
</evidence>
<dbReference type="Gene3D" id="3.40.50.1820">
    <property type="entry name" value="alpha/beta hydrolase"/>
    <property type="match status" value="1"/>
</dbReference>
<dbReference type="KEGG" id="erz:ER308_10105"/>
<keyword evidence="3" id="KW-0378">Hydrolase</keyword>
<sequence>MYFLAGVPTALEHGYNVVLFHAPGQRGVLHRDPTQVFRPDSEMPIGAVIEDVADRQWAEADRTALYGLSFGGYHVLRAAARLDRVAAVIASAPLPDLFETLLDTAAERAPGPLGPWLRDPLDRLSPQAWSRIVAPARRANWAIDNMIDGYMMWTSGAQSPGEAITGLRRFRLGALETEITVPVLSLWSEGEGEAVRRRAEALQRTAPAPTTLTHLVAADGADGHCGVGNVVHTAGLVYDWLDRTLSHQANEPAPALTPSP</sequence>
<dbReference type="AlphaFoldDB" id="A0A411YFB7"/>
<dbReference type="EMBL" id="CP036402">
    <property type="protein sequence ID" value="QBI19876.1"/>
    <property type="molecule type" value="Genomic_DNA"/>
</dbReference>
<keyword evidence="4" id="KW-1185">Reference proteome</keyword>
<dbReference type="RefSeq" id="WP_131154873.1">
    <property type="nucleotide sequence ID" value="NZ_CP036402.1"/>
</dbReference>
<evidence type="ECO:0000256" key="1">
    <source>
        <dbReference type="ARBA" id="ARBA00038115"/>
    </source>
</evidence>
<dbReference type="PANTHER" id="PTHR22946">
    <property type="entry name" value="DIENELACTONE HYDROLASE DOMAIN-CONTAINING PROTEIN-RELATED"/>
    <property type="match status" value="1"/>
</dbReference>
<evidence type="ECO:0000313" key="4">
    <source>
        <dbReference type="Proteomes" id="UP000291469"/>
    </source>
</evidence>
<dbReference type="Proteomes" id="UP000291469">
    <property type="component" value="Chromosome"/>
</dbReference>
<name>A0A411YFB7_9ACTN</name>
<dbReference type="Pfam" id="PF12697">
    <property type="entry name" value="Abhydrolase_6"/>
    <property type="match status" value="1"/>
</dbReference>
<dbReference type="GO" id="GO:0006508">
    <property type="term" value="P:proteolysis"/>
    <property type="evidence" value="ECO:0007669"/>
    <property type="project" value="InterPro"/>
</dbReference>
<dbReference type="InterPro" id="IPR050261">
    <property type="entry name" value="FrsA_esterase"/>
</dbReference>
<dbReference type="OrthoDB" id="9765647at2"/>
<dbReference type="SUPFAM" id="SSF53474">
    <property type="entry name" value="alpha/beta-Hydrolases"/>
    <property type="match status" value="1"/>
</dbReference>
<dbReference type="InterPro" id="IPR029058">
    <property type="entry name" value="AB_hydrolase_fold"/>
</dbReference>
<dbReference type="PANTHER" id="PTHR22946:SF12">
    <property type="entry name" value="CONIDIAL PIGMENT BIOSYNTHESIS PROTEIN AYG1 (AFU_ORTHOLOGUE AFUA_2G17550)"/>
    <property type="match status" value="1"/>
</dbReference>
<feature type="domain" description="AB hydrolase-1" evidence="2">
    <location>
        <begin position="5"/>
        <end position="204"/>
    </location>
</feature>
<organism evidence="3 4">
    <name type="scientific">Egibacter rhizosphaerae</name>
    <dbReference type="NCBI Taxonomy" id="1670831"/>
    <lineage>
        <taxon>Bacteria</taxon>
        <taxon>Bacillati</taxon>
        <taxon>Actinomycetota</taxon>
        <taxon>Nitriliruptoria</taxon>
        <taxon>Egibacterales</taxon>
        <taxon>Egibacteraceae</taxon>
        <taxon>Egibacter</taxon>
    </lineage>
</organism>
<dbReference type="InterPro" id="IPR000073">
    <property type="entry name" value="AB_hydrolase_1"/>
</dbReference>
<reference evidence="3 4" key="1">
    <citation type="submission" date="2019-01" db="EMBL/GenBank/DDBJ databases">
        <title>Egibacter rhizosphaerae EGI 80759T.</title>
        <authorList>
            <person name="Chen D.-D."/>
            <person name="Tian Y."/>
            <person name="Jiao J.-Y."/>
            <person name="Zhang X.-T."/>
            <person name="Zhang Y.-G."/>
            <person name="Zhang Y."/>
            <person name="Xiao M."/>
            <person name="Shu W.-S."/>
            <person name="Li W.-J."/>
        </authorList>
    </citation>
    <scope>NUCLEOTIDE SEQUENCE [LARGE SCALE GENOMIC DNA]</scope>
    <source>
        <strain evidence="3 4">EGI 80759</strain>
    </source>
</reference>
<evidence type="ECO:0000313" key="3">
    <source>
        <dbReference type="EMBL" id="QBI19876.1"/>
    </source>
</evidence>